<evidence type="ECO:0000313" key="1">
    <source>
        <dbReference type="EMBL" id="DAF42704.1"/>
    </source>
</evidence>
<name>A0A8S5RVR1_9CAUD</name>
<proteinExistence type="predicted"/>
<protein>
    <submittedName>
        <fullName evidence="1">Transcriptional regulator OhrR regulator, MarR family, TRANSCRIPTION.93A</fullName>
    </submittedName>
</protein>
<reference evidence="1" key="1">
    <citation type="journal article" date="2021" name="Proc. Natl. Acad. Sci. U.S.A.">
        <title>A Catalog of Tens of Thousands of Viruses from Human Metagenomes Reveals Hidden Associations with Chronic Diseases.</title>
        <authorList>
            <person name="Tisza M.J."/>
            <person name="Buck C.B."/>
        </authorList>
    </citation>
    <scope>NUCLEOTIDE SEQUENCE</scope>
    <source>
        <strain evidence="1">CtHip2</strain>
    </source>
</reference>
<sequence length="587" mass="67407">MVDKAIKWAWDDDEEEVDLLSTGEVPKGLQKIAPEEKIEGLSNNEIKEQLLSGDLKLPKEFRSTLDLGLSESEESEIRAKHRKYEDWAYESERDYIGTSDSNKSIHSIVENDSEVSESDIEEANNLLQKRIDRLKLKQVTNEATDEVIISSSGMSLSDYLNKTYLRGNKGRKRKREFNRREEDIARLESRKNDPLYAKGVVKHLEQVERRKLAKVKQTQAIRKAYNKDRYTKMSPNEKQLLKSLGMTEQELISQVGYNSILDEKDKARLLSEGYFGTKTIDGIGVKQRYTTLGDIQILEFLYRFQVATINILSIALDKGRSAITGQLNKMYNMGLVEKLPLEGNLYIWGLTKLGQSIITDDDRAPKRPKVKGVSQLLTINYVVACLYSNKVNALNLEDYPYYGREFQGQMVKGEDIIPERFFRSSLYKESFNLTGKYHMKSSVNTQVLDKGEILWREWELHGKKGISPELVPGQEFLYLLYSSEAFDNSYVIPDLVVRRPRLSDGSPQNIAVEVERASKSISEYRKKLIAYKQDKRVYSKVVYITSNKSTVEKIIKAAESIGFEDYDIVPFLDVNGKKVRVDDPWAL</sequence>
<accession>A0A8S5RVR1</accession>
<dbReference type="EMBL" id="BK032497">
    <property type="protein sequence ID" value="DAF42704.1"/>
    <property type="molecule type" value="Genomic_DNA"/>
</dbReference>
<organism evidence="1">
    <name type="scientific">Siphoviridae sp. ctHip2</name>
    <dbReference type="NCBI Taxonomy" id="2827830"/>
    <lineage>
        <taxon>Viruses</taxon>
        <taxon>Duplodnaviria</taxon>
        <taxon>Heunggongvirae</taxon>
        <taxon>Uroviricota</taxon>
        <taxon>Caudoviricetes</taxon>
    </lineage>
</organism>